<evidence type="ECO:0000313" key="4">
    <source>
        <dbReference type="Proteomes" id="UP000766570"/>
    </source>
</evidence>
<keyword evidence="4" id="KW-1185">Reference proteome</keyword>
<reference evidence="3 4" key="1">
    <citation type="submission" date="2021-03" db="EMBL/GenBank/DDBJ databases">
        <title>Sequencing the genomes of 1000 actinobacteria strains.</title>
        <authorList>
            <person name="Klenk H.-P."/>
        </authorList>
    </citation>
    <scope>NUCLEOTIDE SEQUENCE [LARGE SCALE GENOMIC DNA]</scope>
    <source>
        <strain evidence="3 4">DSM 15454</strain>
    </source>
</reference>
<organism evidence="3 4">
    <name type="scientific">Paeniglutamicibacter psychrophenolicus</name>
    <dbReference type="NCBI Taxonomy" id="257454"/>
    <lineage>
        <taxon>Bacteria</taxon>
        <taxon>Bacillati</taxon>
        <taxon>Actinomycetota</taxon>
        <taxon>Actinomycetes</taxon>
        <taxon>Micrococcales</taxon>
        <taxon>Micrococcaceae</taxon>
        <taxon>Paeniglutamicibacter</taxon>
    </lineage>
</organism>
<dbReference type="Proteomes" id="UP000766570">
    <property type="component" value="Unassembled WGS sequence"/>
</dbReference>
<gene>
    <name evidence="3" type="ORF">JOF46_003952</name>
</gene>
<dbReference type="InterPro" id="IPR052344">
    <property type="entry name" value="Transposase-related"/>
</dbReference>
<dbReference type="Pfam" id="PF03050">
    <property type="entry name" value="DDE_Tnp_IS66"/>
    <property type="match status" value="1"/>
</dbReference>
<accession>A0ABS4WIK3</accession>
<name>A0ABS4WIK3_9MICC</name>
<dbReference type="InterPro" id="IPR004291">
    <property type="entry name" value="Transposase_IS66_central"/>
</dbReference>
<dbReference type="PANTHER" id="PTHR33678">
    <property type="entry name" value="BLL1576 PROTEIN"/>
    <property type="match status" value="1"/>
</dbReference>
<protein>
    <submittedName>
        <fullName evidence="3">Transposase</fullName>
    </submittedName>
</protein>
<proteinExistence type="predicted"/>
<evidence type="ECO:0000256" key="1">
    <source>
        <dbReference type="SAM" id="MobiDB-lite"/>
    </source>
</evidence>
<dbReference type="NCBIfam" id="NF033517">
    <property type="entry name" value="transpos_IS66"/>
    <property type="match status" value="1"/>
</dbReference>
<dbReference type="PANTHER" id="PTHR33678:SF1">
    <property type="entry name" value="BLL1576 PROTEIN"/>
    <property type="match status" value="1"/>
</dbReference>
<feature type="domain" description="Transposase IS66 central" evidence="2">
    <location>
        <begin position="8"/>
        <end position="271"/>
    </location>
</feature>
<evidence type="ECO:0000259" key="2">
    <source>
        <dbReference type="Pfam" id="PF03050"/>
    </source>
</evidence>
<dbReference type="EMBL" id="JAGIOE010000001">
    <property type="protein sequence ID" value="MBP2376040.1"/>
    <property type="molecule type" value="Genomic_DNA"/>
</dbReference>
<comment type="caution">
    <text evidence="3">The sequence shown here is derived from an EMBL/GenBank/DDBJ whole genome shotgun (WGS) entry which is preliminary data.</text>
</comment>
<sequence length="330" mass="36050">MLNPGCCHAAMLSVARTVELLADAFGAPVSTGWLASLQTRAEKLLEPFLETLRHQVRHAPVVHFDETGGRVEGALRWVHGACTPGLTLLYLAPGRSNDSIEAGGILGHEFNGVAVNDGLPACRKFPVRHGLCNAQIVRELAGIAEATGQQWPTGLSELLVHMLVAVNQAKAAGASGLNKRMLRGYRRRYDRLISEGISLNPLPPPTGKRGRPTQGAVRSLLRRLDDYREEVLRFATDFRGPWDNNQAERDIRMVKMQQKFSGSWRSWDGASNFLATRSYMAAARKQGKNVLEALETLGDLLAGSPGSPPPPEQFPYRPQKAQSRDAGDCA</sequence>
<dbReference type="RefSeq" id="WP_342592518.1">
    <property type="nucleotide sequence ID" value="NZ_BAAAMI010000023.1"/>
</dbReference>
<evidence type="ECO:0000313" key="3">
    <source>
        <dbReference type="EMBL" id="MBP2376040.1"/>
    </source>
</evidence>
<feature type="region of interest" description="Disordered" evidence="1">
    <location>
        <begin position="299"/>
        <end position="330"/>
    </location>
</feature>